<reference evidence="3" key="1">
    <citation type="journal article" date="2020" name="mSystems">
        <title>Genome- and Community-Level Interaction Insights into Carbon Utilization and Element Cycling Functions of Hydrothermarchaeota in Hydrothermal Sediment.</title>
        <authorList>
            <person name="Zhou Z."/>
            <person name="Liu Y."/>
            <person name="Xu W."/>
            <person name="Pan J."/>
            <person name="Luo Z.H."/>
            <person name="Li M."/>
        </authorList>
    </citation>
    <scope>NUCLEOTIDE SEQUENCE [LARGE SCALE GENOMIC DNA]</scope>
    <source>
        <strain evidence="3">SpSt-711</strain>
    </source>
</reference>
<evidence type="ECO:0000256" key="1">
    <source>
        <dbReference type="ARBA" id="ARBA00022849"/>
    </source>
</evidence>
<feature type="domain" description="Phosphotyrosine protein phosphatase I" evidence="2">
    <location>
        <begin position="1"/>
        <end position="137"/>
    </location>
</feature>
<evidence type="ECO:0000259" key="2">
    <source>
        <dbReference type="SMART" id="SM00226"/>
    </source>
</evidence>
<keyword evidence="1" id="KW-0059">Arsenical resistance</keyword>
<dbReference type="EMBL" id="DTEI01000116">
    <property type="protein sequence ID" value="HGU16316.1"/>
    <property type="molecule type" value="Genomic_DNA"/>
</dbReference>
<sequence>MKIGFICTGNSARSQMAEGYAKYFAKLYRKQVEIYSAGSSPAPSVNPLAIKVMKEEGIDISSHYPKSIEGIPYNKLDIIITLCGDAAETCPYIPGAYREHWDLPDPVKAEGSEEEKLEVFRKVREEIKKKVKKLITNIK</sequence>
<dbReference type="Pfam" id="PF01451">
    <property type="entry name" value="LMWPc"/>
    <property type="match status" value="1"/>
</dbReference>
<name>A0A7V4N4Q6_9BACT</name>
<dbReference type="InterPro" id="IPR023485">
    <property type="entry name" value="Ptyr_pPase"/>
</dbReference>
<accession>A0A7V4N4Q6</accession>
<dbReference type="AlphaFoldDB" id="A0A7V4N4Q6"/>
<dbReference type="CDD" id="cd16345">
    <property type="entry name" value="LMWP_ArsC"/>
    <property type="match status" value="1"/>
</dbReference>
<dbReference type="SUPFAM" id="SSF52788">
    <property type="entry name" value="Phosphotyrosine protein phosphatases I"/>
    <property type="match status" value="1"/>
</dbReference>
<evidence type="ECO:0000313" key="3">
    <source>
        <dbReference type="EMBL" id="HGU16316.1"/>
    </source>
</evidence>
<protein>
    <submittedName>
        <fullName evidence="3">Arsenate reductase ArsC</fullName>
    </submittedName>
</protein>
<dbReference type="PANTHER" id="PTHR43428">
    <property type="entry name" value="ARSENATE REDUCTASE"/>
    <property type="match status" value="1"/>
</dbReference>
<comment type="caution">
    <text evidence="3">The sequence shown here is derived from an EMBL/GenBank/DDBJ whole genome shotgun (WGS) entry which is preliminary data.</text>
</comment>
<gene>
    <name evidence="3" type="ORF">ENU91_06715</name>
</gene>
<dbReference type="SMART" id="SM00226">
    <property type="entry name" value="LMWPc"/>
    <property type="match status" value="1"/>
</dbReference>
<dbReference type="Gene3D" id="3.40.50.2300">
    <property type="match status" value="1"/>
</dbReference>
<proteinExistence type="predicted"/>
<dbReference type="InterPro" id="IPR036196">
    <property type="entry name" value="Ptyr_pPase_sf"/>
</dbReference>
<dbReference type="GO" id="GO:0046685">
    <property type="term" value="P:response to arsenic-containing substance"/>
    <property type="evidence" value="ECO:0007669"/>
    <property type="project" value="UniProtKB-KW"/>
</dbReference>
<dbReference type="PANTHER" id="PTHR43428:SF1">
    <property type="entry name" value="ARSENATE REDUCTASE"/>
    <property type="match status" value="1"/>
</dbReference>
<organism evidence="3">
    <name type="scientific">Thermodesulfobacterium geofontis</name>
    <dbReference type="NCBI Taxonomy" id="1295609"/>
    <lineage>
        <taxon>Bacteria</taxon>
        <taxon>Pseudomonadati</taxon>
        <taxon>Thermodesulfobacteriota</taxon>
        <taxon>Thermodesulfobacteria</taxon>
        <taxon>Thermodesulfobacteriales</taxon>
        <taxon>Thermodesulfobacteriaceae</taxon>
        <taxon>Thermodesulfobacterium</taxon>
    </lineage>
</organism>